<dbReference type="Proteomes" id="UP001592531">
    <property type="component" value="Unassembled WGS sequence"/>
</dbReference>
<evidence type="ECO:0000256" key="1">
    <source>
        <dbReference type="SAM" id="SignalP"/>
    </source>
</evidence>
<dbReference type="InterPro" id="IPR012334">
    <property type="entry name" value="Pectin_lyas_fold"/>
</dbReference>
<gene>
    <name evidence="3" type="ORF">ACEZDE_03985</name>
</gene>
<dbReference type="Gene3D" id="2.160.20.10">
    <property type="entry name" value="Single-stranded right-handed beta-helix, Pectin lyase-like"/>
    <property type="match status" value="1"/>
</dbReference>
<dbReference type="InterPro" id="IPR006626">
    <property type="entry name" value="PbH1"/>
</dbReference>
<evidence type="ECO:0000259" key="2">
    <source>
        <dbReference type="PROSITE" id="PS50093"/>
    </source>
</evidence>
<reference evidence="3 4" key="1">
    <citation type="submission" date="2024-09" db="EMBL/GenBank/DDBJ databases">
        <authorList>
            <person name="Lee S.D."/>
        </authorList>
    </citation>
    <scope>NUCLEOTIDE SEQUENCE [LARGE SCALE GENOMIC DNA]</scope>
    <source>
        <strain evidence="3 4">N8-3</strain>
    </source>
</reference>
<feature type="chain" id="PRO_5045533872" evidence="1">
    <location>
        <begin position="19"/>
        <end position="871"/>
    </location>
</feature>
<evidence type="ECO:0000313" key="4">
    <source>
        <dbReference type="Proteomes" id="UP001592531"/>
    </source>
</evidence>
<dbReference type="SUPFAM" id="SSF49299">
    <property type="entry name" value="PKD domain"/>
    <property type="match status" value="1"/>
</dbReference>
<dbReference type="InterPro" id="IPR011050">
    <property type="entry name" value="Pectin_lyase_fold/virulence"/>
</dbReference>
<evidence type="ECO:0000313" key="3">
    <source>
        <dbReference type="EMBL" id="MFC1415808.1"/>
    </source>
</evidence>
<organism evidence="3 4">
    <name type="scientific">Streptacidiphilus cavernicola</name>
    <dbReference type="NCBI Taxonomy" id="3342716"/>
    <lineage>
        <taxon>Bacteria</taxon>
        <taxon>Bacillati</taxon>
        <taxon>Actinomycetota</taxon>
        <taxon>Actinomycetes</taxon>
        <taxon>Kitasatosporales</taxon>
        <taxon>Streptomycetaceae</taxon>
        <taxon>Streptacidiphilus</taxon>
    </lineage>
</organism>
<dbReference type="EMBL" id="JBHFAB010000002">
    <property type="protein sequence ID" value="MFC1415808.1"/>
    <property type="molecule type" value="Genomic_DNA"/>
</dbReference>
<accession>A0ABV6VQ52</accession>
<dbReference type="InterPro" id="IPR000601">
    <property type="entry name" value="PKD_dom"/>
</dbReference>
<dbReference type="Gene3D" id="2.60.40.10">
    <property type="entry name" value="Immunoglobulins"/>
    <property type="match status" value="1"/>
</dbReference>
<dbReference type="SMART" id="SM00710">
    <property type="entry name" value="PbH1"/>
    <property type="match status" value="5"/>
</dbReference>
<proteinExistence type="predicted"/>
<protein>
    <submittedName>
        <fullName evidence="3">Right-handed parallel beta-helix repeat-containing protein</fullName>
    </submittedName>
</protein>
<dbReference type="SUPFAM" id="SSF51126">
    <property type="entry name" value="Pectin lyase-like"/>
    <property type="match status" value="1"/>
</dbReference>
<feature type="signal peptide" evidence="1">
    <location>
        <begin position="1"/>
        <end position="18"/>
    </location>
</feature>
<dbReference type="InterPro" id="IPR035986">
    <property type="entry name" value="PKD_dom_sf"/>
</dbReference>
<keyword evidence="1" id="KW-0732">Signal</keyword>
<dbReference type="InterPro" id="IPR013783">
    <property type="entry name" value="Ig-like_fold"/>
</dbReference>
<dbReference type="PROSITE" id="PS50093">
    <property type="entry name" value="PKD"/>
    <property type="match status" value="1"/>
</dbReference>
<name>A0ABV6VQ52_9ACTN</name>
<dbReference type="InterPro" id="IPR039448">
    <property type="entry name" value="Beta_helix"/>
</dbReference>
<keyword evidence="4" id="KW-1185">Reference proteome</keyword>
<comment type="caution">
    <text evidence="3">The sequence shown here is derived from an EMBL/GenBank/DDBJ whole genome shotgun (WGS) entry which is preliminary data.</text>
</comment>
<sequence>MTLATSALLVSGTAAAHADSPTDSSSVLYVDGSNTSCTDTGAGAGGAATPFCTIQPAADAAVPGDTVEISKGAYRNALDITSTGSAAASIVFQAVGGLASIVDGTGQTGPALTVDGASYVTFEGFEGVGSTHSQELGVSGVQITASDHITLDGAAVVGASNSTSGAVHVTGGSSHITVSRSIMTGATNGGILVDGGGSGDVFSTNSIQANAFGISVNGATGTAITSNSLYAQNADEDPISLASGATGATIENNIVSGLSGTASTTTSSIAVAADSRSGTVLDYNLVYPGNWDDVGVMQNAYSWGGATYSSASALFQATGQGQHDLNTDPETLSNLSVKAFAVPQWNSANGSAPGMLPTDLYGDLCTGNPLLAVTGSGTPAYCARGAFQPNYTVTYGHLPPEAIGARGINLGNYLGETLTDGTDPGIVSSGPTPAVSYTISWGDGLSQNVPASSAYGSTVTLHTYAEPGTYTITQTAHLTIGGSMSTTTSFTTVGSDYIPLNPVRLLDTRKGIGAPVAKVPAGKNVTVKIAGLDGIPADATAAAVNLTVADDTGNGYLAAAPGGNSTSTSNVNYTAGRVVANSAIVPLKNGSITIYNKGTGSTDMIADISGYFAQSAGDGYADATLKRILDTRKGIGAPVAQVAATTGIPVTVAGVDAIPSGVTAVAVHVTVADTTGSGWIAAEANGAGTPGTSILDYGKGQVASNTVIVPVASDGKIELYNGGGHTPVDLLADVSGYFTATAPGAYVPIAPTRVWDTRLLGWTIPAGGTDRAFLEGDNGDAPQSPFPANATLVLNTTVTNTKGTGYLTVYPYGTDGSGRPTVSNLNFNTWQTIANLAILPTSYTHQEVAVFNGSTGTADVVFDVFGYYANN</sequence>
<dbReference type="Pfam" id="PF13229">
    <property type="entry name" value="Beta_helix"/>
    <property type="match status" value="1"/>
</dbReference>
<feature type="domain" description="PKD" evidence="2">
    <location>
        <begin position="432"/>
        <end position="489"/>
    </location>
</feature>
<dbReference type="RefSeq" id="WP_380532140.1">
    <property type="nucleotide sequence ID" value="NZ_JBHFAB010000002.1"/>
</dbReference>